<feature type="compositionally biased region" description="Polar residues" evidence="1">
    <location>
        <begin position="120"/>
        <end position="131"/>
    </location>
</feature>
<reference evidence="4" key="1">
    <citation type="submission" date="2022-08" db="EMBL/GenBank/DDBJ databases">
        <title>A Global Phylogenomic Analysis of the Shiitake Genus Lentinula.</title>
        <authorList>
            <consortium name="DOE Joint Genome Institute"/>
            <person name="Sierra-Patev S."/>
            <person name="Min B."/>
            <person name="Naranjo-Ortiz M."/>
            <person name="Looney B."/>
            <person name="Konkel Z."/>
            <person name="Slot J.C."/>
            <person name="Sakamoto Y."/>
            <person name="Steenwyk J.L."/>
            <person name="Rokas A."/>
            <person name="Carro J."/>
            <person name="Camarero S."/>
            <person name="Ferreira P."/>
            <person name="Molpeceres G."/>
            <person name="Ruiz-Duenas F.J."/>
            <person name="Serrano A."/>
            <person name="Henrissat B."/>
            <person name="Drula E."/>
            <person name="Hughes K.W."/>
            <person name="Mata J.L."/>
            <person name="Ishikawa N.K."/>
            <person name="Vargas-Isla R."/>
            <person name="Ushijima S."/>
            <person name="Smith C.A."/>
            <person name="Ahrendt S."/>
            <person name="Andreopoulos W."/>
            <person name="He G."/>
            <person name="Labutti K."/>
            <person name="Lipzen A."/>
            <person name="Ng V."/>
            <person name="Riley R."/>
            <person name="Sandor L."/>
            <person name="Barry K."/>
            <person name="Martinez A.T."/>
            <person name="Xiao Y."/>
            <person name="Gibbons J.G."/>
            <person name="Terashima K."/>
            <person name="Grigoriev I.V."/>
            <person name="Hibbett D.S."/>
        </authorList>
    </citation>
    <scope>NUCLEOTIDE SEQUENCE</scope>
    <source>
        <strain evidence="4">RHP3577 ss4</strain>
    </source>
</reference>
<sequence>MLTASTTLILFLASNAVNAQVTTRRRTSSVGRIVAGVVVGSLVLLILCCVMARRRRRLRNPSATSYTAGGPGAGFYGTGGRPLFGAGGMFPLGKQNPNQNTTLPQHQQPAGGGFGYGNGVPNSYTGPTQNAAGGGYMPPPPPYGKEGSGYAPPPGPPPPAHTTGGQNDHFVGGFRS</sequence>
<keyword evidence="2" id="KW-0812">Transmembrane</keyword>
<keyword evidence="2" id="KW-0472">Membrane</keyword>
<dbReference type="Proteomes" id="UP001150217">
    <property type="component" value="Unassembled WGS sequence"/>
</dbReference>
<organism evidence="4 5">
    <name type="scientific">Lentinula lateritia</name>
    <dbReference type="NCBI Taxonomy" id="40482"/>
    <lineage>
        <taxon>Eukaryota</taxon>
        <taxon>Fungi</taxon>
        <taxon>Dikarya</taxon>
        <taxon>Basidiomycota</taxon>
        <taxon>Agaricomycotina</taxon>
        <taxon>Agaricomycetes</taxon>
        <taxon>Agaricomycetidae</taxon>
        <taxon>Agaricales</taxon>
        <taxon>Marasmiineae</taxon>
        <taxon>Omphalotaceae</taxon>
        <taxon>Lentinula</taxon>
    </lineage>
</organism>
<name>A0ABQ8VGN5_9AGAR</name>
<keyword evidence="3" id="KW-0732">Signal</keyword>
<dbReference type="EMBL" id="JANVFT010000035">
    <property type="protein sequence ID" value="KAJ4493413.1"/>
    <property type="molecule type" value="Genomic_DNA"/>
</dbReference>
<keyword evidence="2" id="KW-1133">Transmembrane helix</keyword>
<feature type="transmembrane region" description="Helical" evidence="2">
    <location>
        <begin position="29"/>
        <end position="52"/>
    </location>
</feature>
<keyword evidence="5" id="KW-1185">Reference proteome</keyword>
<feature type="chain" id="PRO_5046497988" evidence="3">
    <location>
        <begin position="20"/>
        <end position="176"/>
    </location>
</feature>
<feature type="region of interest" description="Disordered" evidence="1">
    <location>
        <begin position="94"/>
        <end position="176"/>
    </location>
</feature>
<evidence type="ECO:0000313" key="5">
    <source>
        <dbReference type="Proteomes" id="UP001150217"/>
    </source>
</evidence>
<evidence type="ECO:0000256" key="2">
    <source>
        <dbReference type="SAM" id="Phobius"/>
    </source>
</evidence>
<evidence type="ECO:0000256" key="1">
    <source>
        <dbReference type="SAM" id="MobiDB-lite"/>
    </source>
</evidence>
<evidence type="ECO:0000313" key="4">
    <source>
        <dbReference type="EMBL" id="KAJ4493413.1"/>
    </source>
</evidence>
<evidence type="ECO:0000256" key="3">
    <source>
        <dbReference type="SAM" id="SignalP"/>
    </source>
</evidence>
<gene>
    <name evidence="4" type="ORF">C8R41DRAFT_981064</name>
</gene>
<feature type="signal peptide" evidence="3">
    <location>
        <begin position="1"/>
        <end position="19"/>
    </location>
</feature>
<proteinExistence type="predicted"/>
<feature type="compositionally biased region" description="Pro residues" evidence="1">
    <location>
        <begin position="151"/>
        <end position="160"/>
    </location>
</feature>
<comment type="caution">
    <text evidence="4">The sequence shown here is derived from an EMBL/GenBank/DDBJ whole genome shotgun (WGS) entry which is preliminary data.</text>
</comment>
<feature type="compositionally biased region" description="Polar residues" evidence="1">
    <location>
        <begin position="95"/>
        <end position="108"/>
    </location>
</feature>
<accession>A0ABQ8VGN5</accession>
<protein>
    <submittedName>
        <fullName evidence="4">Uncharacterized protein</fullName>
    </submittedName>
</protein>